<organism evidence="1 2">
    <name type="scientific">Acaulospora morrowiae</name>
    <dbReference type="NCBI Taxonomy" id="94023"/>
    <lineage>
        <taxon>Eukaryota</taxon>
        <taxon>Fungi</taxon>
        <taxon>Fungi incertae sedis</taxon>
        <taxon>Mucoromycota</taxon>
        <taxon>Glomeromycotina</taxon>
        <taxon>Glomeromycetes</taxon>
        <taxon>Diversisporales</taxon>
        <taxon>Acaulosporaceae</taxon>
        <taxon>Acaulospora</taxon>
    </lineage>
</organism>
<sequence>MSSGDNRSSQKHLKPIIYHNGIFHYIENNSPSRIDDNTKYSLFHIYNLNRSFEELKSEIIEAVGGNVTVTLEDELSVPPIVDPDNLSSSSSNMEDSYVTVGGTHKKVNITFKNHRHRDVVENIRSSDALKSFTENGFADWIPLDLATYNNIERSSKCDHQDHGLNFRSFSDEIDENVLYTIVDELINNNEESALKKLFPGSTIQIHREIRKIKMKVFFVEIRYPFEYEFGKLVVEVLNAIIHDRRINADNEAVHHSFFKSVLYLTFLIGHMLFINELYEEL</sequence>
<feature type="non-terminal residue" evidence="1">
    <location>
        <position position="281"/>
    </location>
</feature>
<dbReference type="Proteomes" id="UP000789342">
    <property type="component" value="Unassembled WGS sequence"/>
</dbReference>
<dbReference type="EMBL" id="CAJVPV010019125">
    <property type="protein sequence ID" value="CAG8709949.1"/>
    <property type="molecule type" value="Genomic_DNA"/>
</dbReference>
<comment type="caution">
    <text evidence="1">The sequence shown here is derived from an EMBL/GenBank/DDBJ whole genome shotgun (WGS) entry which is preliminary data.</text>
</comment>
<reference evidence="1" key="1">
    <citation type="submission" date="2021-06" db="EMBL/GenBank/DDBJ databases">
        <authorList>
            <person name="Kallberg Y."/>
            <person name="Tangrot J."/>
            <person name="Rosling A."/>
        </authorList>
    </citation>
    <scope>NUCLEOTIDE SEQUENCE</scope>
    <source>
        <strain evidence="1">CL551</strain>
    </source>
</reference>
<dbReference type="AlphaFoldDB" id="A0A9N9N7T6"/>
<protein>
    <submittedName>
        <fullName evidence="1">9458_t:CDS:1</fullName>
    </submittedName>
</protein>
<dbReference type="OrthoDB" id="2332951at2759"/>
<keyword evidence="2" id="KW-1185">Reference proteome</keyword>
<name>A0A9N9N7T6_9GLOM</name>
<gene>
    <name evidence="1" type="ORF">AMORRO_LOCUS12625</name>
</gene>
<evidence type="ECO:0000313" key="2">
    <source>
        <dbReference type="Proteomes" id="UP000789342"/>
    </source>
</evidence>
<evidence type="ECO:0000313" key="1">
    <source>
        <dbReference type="EMBL" id="CAG8709949.1"/>
    </source>
</evidence>
<accession>A0A9N9N7T6</accession>
<proteinExistence type="predicted"/>